<name>A0A397SYL1_9GLOM</name>
<accession>A0A397SYL1</accession>
<keyword evidence="4" id="KW-1185">Reference proteome</keyword>
<evidence type="ECO:0000313" key="4">
    <source>
        <dbReference type="Proteomes" id="UP000265703"/>
    </source>
</evidence>
<proteinExistence type="predicted"/>
<sequence>MNQFVIFAFFLFLATLVNSVPLIMDKRQFLTTPILLDTNEQSLNAANEAANSDQLDVSASNENEQANSYDSDQANNLVVSKRNIIPYPEHNIPYSKIETKRDVNLPKQDPVKIEKRFVGIPALGLIGTGSTISNGLPYLASDGANGLAAGRDSFSNANAFSF</sequence>
<evidence type="ECO:0000256" key="2">
    <source>
        <dbReference type="SAM" id="SignalP"/>
    </source>
</evidence>
<feature type="chain" id="PRO_5017487401" evidence="2">
    <location>
        <begin position="20"/>
        <end position="162"/>
    </location>
</feature>
<dbReference type="OrthoDB" id="10474965at2759"/>
<evidence type="ECO:0000313" key="3">
    <source>
        <dbReference type="EMBL" id="RIA90742.1"/>
    </source>
</evidence>
<organism evidence="3 4">
    <name type="scientific">Glomus cerebriforme</name>
    <dbReference type="NCBI Taxonomy" id="658196"/>
    <lineage>
        <taxon>Eukaryota</taxon>
        <taxon>Fungi</taxon>
        <taxon>Fungi incertae sedis</taxon>
        <taxon>Mucoromycota</taxon>
        <taxon>Glomeromycotina</taxon>
        <taxon>Glomeromycetes</taxon>
        <taxon>Glomerales</taxon>
        <taxon>Glomeraceae</taxon>
        <taxon>Glomus</taxon>
    </lineage>
</organism>
<evidence type="ECO:0000256" key="1">
    <source>
        <dbReference type="SAM" id="MobiDB-lite"/>
    </source>
</evidence>
<feature type="region of interest" description="Disordered" evidence="1">
    <location>
        <begin position="50"/>
        <end position="70"/>
    </location>
</feature>
<dbReference type="EMBL" id="QKYT01000172">
    <property type="protein sequence ID" value="RIA90742.1"/>
    <property type="molecule type" value="Genomic_DNA"/>
</dbReference>
<gene>
    <name evidence="3" type="ORF">C1645_769229</name>
</gene>
<protein>
    <submittedName>
        <fullName evidence="3">Uncharacterized protein</fullName>
    </submittedName>
</protein>
<dbReference type="AlphaFoldDB" id="A0A397SYL1"/>
<dbReference type="Proteomes" id="UP000265703">
    <property type="component" value="Unassembled WGS sequence"/>
</dbReference>
<reference evidence="3 4" key="1">
    <citation type="submission" date="2018-06" db="EMBL/GenBank/DDBJ databases">
        <title>Comparative genomics reveals the genomic features of Rhizophagus irregularis, R. cerebriforme, R. diaphanum and Gigaspora rosea, and their symbiotic lifestyle signature.</title>
        <authorList>
            <person name="Morin E."/>
            <person name="San Clemente H."/>
            <person name="Chen E.C.H."/>
            <person name="De La Providencia I."/>
            <person name="Hainaut M."/>
            <person name="Kuo A."/>
            <person name="Kohler A."/>
            <person name="Murat C."/>
            <person name="Tang N."/>
            <person name="Roy S."/>
            <person name="Loubradou J."/>
            <person name="Henrissat B."/>
            <person name="Grigoriev I.V."/>
            <person name="Corradi N."/>
            <person name="Roux C."/>
            <person name="Martin F.M."/>
        </authorList>
    </citation>
    <scope>NUCLEOTIDE SEQUENCE [LARGE SCALE GENOMIC DNA]</scope>
    <source>
        <strain evidence="3 4">DAOM 227022</strain>
    </source>
</reference>
<keyword evidence="2" id="KW-0732">Signal</keyword>
<feature type="signal peptide" evidence="2">
    <location>
        <begin position="1"/>
        <end position="19"/>
    </location>
</feature>
<comment type="caution">
    <text evidence="3">The sequence shown here is derived from an EMBL/GenBank/DDBJ whole genome shotgun (WGS) entry which is preliminary data.</text>
</comment>